<accession>A0A4Y2D7S8</accession>
<protein>
    <recommendedName>
        <fullName evidence="3">Tc1-like transposase DDE domain-containing protein</fullName>
    </recommendedName>
</protein>
<evidence type="ECO:0000313" key="2">
    <source>
        <dbReference type="Proteomes" id="UP000499080"/>
    </source>
</evidence>
<dbReference type="OrthoDB" id="10017160at2759"/>
<gene>
    <name evidence="1" type="ORF">AVEN_39473_1</name>
</gene>
<dbReference type="InterPro" id="IPR036397">
    <property type="entry name" value="RNaseH_sf"/>
</dbReference>
<reference evidence="1 2" key="1">
    <citation type="journal article" date="2019" name="Sci. Rep.">
        <title>Orb-weaving spider Araneus ventricosus genome elucidates the spidroin gene catalogue.</title>
        <authorList>
            <person name="Kono N."/>
            <person name="Nakamura H."/>
            <person name="Ohtoshi R."/>
            <person name="Moran D.A.P."/>
            <person name="Shinohara A."/>
            <person name="Yoshida Y."/>
            <person name="Fujiwara M."/>
            <person name="Mori M."/>
            <person name="Tomita M."/>
            <person name="Arakawa K."/>
        </authorList>
    </citation>
    <scope>NUCLEOTIDE SEQUENCE [LARGE SCALE GENOMIC DNA]</scope>
</reference>
<organism evidence="1 2">
    <name type="scientific">Araneus ventricosus</name>
    <name type="common">Orbweaver spider</name>
    <name type="synonym">Epeira ventricosa</name>
    <dbReference type="NCBI Taxonomy" id="182803"/>
    <lineage>
        <taxon>Eukaryota</taxon>
        <taxon>Metazoa</taxon>
        <taxon>Ecdysozoa</taxon>
        <taxon>Arthropoda</taxon>
        <taxon>Chelicerata</taxon>
        <taxon>Arachnida</taxon>
        <taxon>Araneae</taxon>
        <taxon>Araneomorphae</taxon>
        <taxon>Entelegynae</taxon>
        <taxon>Araneoidea</taxon>
        <taxon>Araneidae</taxon>
        <taxon>Araneus</taxon>
    </lineage>
</organism>
<name>A0A4Y2D7S8_ARAVE</name>
<dbReference type="InterPro" id="IPR052709">
    <property type="entry name" value="Transposase-MT_Hybrid"/>
</dbReference>
<dbReference type="Proteomes" id="UP000499080">
    <property type="component" value="Unassembled WGS sequence"/>
</dbReference>
<comment type="caution">
    <text evidence="1">The sequence shown here is derived from an EMBL/GenBank/DDBJ whole genome shotgun (WGS) entry which is preliminary data.</text>
</comment>
<evidence type="ECO:0000313" key="1">
    <source>
        <dbReference type="EMBL" id="GBM12136.1"/>
    </source>
</evidence>
<sequence>MLRQSVSCVVLFAFFKQKFGLWKTINAVVSCHTLRPLRRAILTSGVVLILDNSRPHNAVLTQKLLEQFKWDVSDHPAYRPDLATSDLPLFPELKNWPGAQSFQKNATLL</sequence>
<proteinExistence type="predicted"/>
<keyword evidence="2" id="KW-1185">Reference proteome</keyword>
<evidence type="ECO:0008006" key="3">
    <source>
        <dbReference type="Google" id="ProtNLM"/>
    </source>
</evidence>
<dbReference type="PANTHER" id="PTHR46060:SF1">
    <property type="entry name" value="MARINER MOS1 TRANSPOSASE-LIKE PROTEIN"/>
    <property type="match status" value="1"/>
</dbReference>
<dbReference type="PANTHER" id="PTHR46060">
    <property type="entry name" value="MARINER MOS1 TRANSPOSASE-LIKE PROTEIN"/>
    <property type="match status" value="1"/>
</dbReference>
<dbReference type="Gene3D" id="3.30.420.10">
    <property type="entry name" value="Ribonuclease H-like superfamily/Ribonuclease H"/>
    <property type="match status" value="1"/>
</dbReference>
<dbReference type="AlphaFoldDB" id="A0A4Y2D7S8"/>
<dbReference type="GO" id="GO:0003676">
    <property type="term" value="F:nucleic acid binding"/>
    <property type="evidence" value="ECO:0007669"/>
    <property type="project" value="InterPro"/>
</dbReference>
<dbReference type="EMBL" id="BGPR01000309">
    <property type="protein sequence ID" value="GBM12136.1"/>
    <property type="molecule type" value="Genomic_DNA"/>
</dbReference>